<dbReference type="RefSeq" id="WP_157427330.1">
    <property type="nucleotide sequence ID" value="NZ_BAAANK010000006.1"/>
</dbReference>
<feature type="transmembrane region" description="Helical" evidence="1">
    <location>
        <begin position="80"/>
        <end position="103"/>
    </location>
</feature>
<protein>
    <submittedName>
        <fullName evidence="2">Uncharacterized protein</fullName>
    </submittedName>
</protein>
<keyword evidence="3" id="KW-1185">Reference proteome</keyword>
<feature type="transmembrane region" description="Helical" evidence="1">
    <location>
        <begin position="12"/>
        <end position="34"/>
    </location>
</feature>
<dbReference type="Proteomes" id="UP001501746">
    <property type="component" value="Unassembled WGS sequence"/>
</dbReference>
<dbReference type="EMBL" id="BAAANK010000006">
    <property type="protein sequence ID" value="GAA1837885.1"/>
    <property type="molecule type" value="Genomic_DNA"/>
</dbReference>
<sequence length="104" mass="10220">MQTQNDTRGGGIAVAAVWLLALVGAAVVLGLAFGGTQEWFGDSGPLGVFDALGVVFAASVLASLLAQLMTRRPQGFVLRASASVAGAAVVVAVAAAVVAPTVIA</sequence>
<evidence type="ECO:0000313" key="3">
    <source>
        <dbReference type="Proteomes" id="UP001501746"/>
    </source>
</evidence>
<proteinExistence type="predicted"/>
<keyword evidence="1" id="KW-0472">Membrane</keyword>
<keyword evidence="1" id="KW-0812">Transmembrane</keyword>
<feature type="transmembrane region" description="Helical" evidence="1">
    <location>
        <begin position="46"/>
        <end position="68"/>
    </location>
</feature>
<keyword evidence="1" id="KW-1133">Transmembrane helix</keyword>
<name>A0ABN2MW48_9MICO</name>
<accession>A0ABN2MW48</accession>
<evidence type="ECO:0000256" key="1">
    <source>
        <dbReference type="SAM" id="Phobius"/>
    </source>
</evidence>
<gene>
    <name evidence="2" type="ORF">GCM10009750_23920</name>
</gene>
<comment type="caution">
    <text evidence="2">The sequence shown here is derived from an EMBL/GenBank/DDBJ whole genome shotgun (WGS) entry which is preliminary data.</text>
</comment>
<organism evidence="2 3">
    <name type="scientific">Agromyces salentinus</name>
    <dbReference type="NCBI Taxonomy" id="269421"/>
    <lineage>
        <taxon>Bacteria</taxon>
        <taxon>Bacillati</taxon>
        <taxon>Actinomycetota</taxon>
        <taxon>Actinomycetes</taxon>
        <taxon>Micrococcales</taxon>
        <taxon>Microbacteriaceae</taxon>
        <taxon>Agromyces</taxon>
    </lineage>
</organism>
<reference evidence="2 3" key="1">
    <citation type="journal article" date="2019" name="Int. J. Syst. Evol. Microbiol.">
        <title>The Global Catalogue of Microorganisms (GCM) 10K type strain sequencing project: providing services to taxonomists for standard genome sequencing and annotation.</title>
        <authorList>
            <consortium name="The Broad Institute Genomics Platform"/>
            <consortium name="The Broad Institute Genome Sequencing Center for Infectious Disease"/>
            <person name="Wu L."/>
            <person name="Ma J."/>
        </authorList>
    </citation>
    <scope>NUCLEOTIDE SEQUENCE [LARGE SCALE GENOMIC DNA]</scope>
    <source>
        <strain evidence="2 3">JCM 14323</strain>
    </source>
</reference>
<evidence type="ECO:0000313" key="2">
    <source>
        <dbReference type="EMBL" id="GAA1837885.1"/>
    </source>
</evidence>